<sequence>MFVIKCPNGVYSSNGPSRRCKFRLPATKSQIPGIEFKKLLFYMWNINDLISSEYNSGSSCYIDQCRD</sequence>
<evidence type="ECO:0000313" key="2">
    <source>
        <dbReference type="Proteomes" id="UP000192315"/>
    </source>
</evidence>
<dbReference type="RefSeq" id="WP_153274216.1">
    <property type="nucleotide sequence ID" value="NZ_FWYE01000002.1"/>
</dbReference>
<comment type="caution">
    <text evidence="1">The sequence shown here is derived from an EMBL/GenBank/DDBJ whole genome shotgun (WGS) entry which is preliminary data.</text>
</comment>
<reference evidence="1 2" key="1">
    <citation type="submission" date="2017-04" db="EMBL/GenBank/DDBJ databases">
        <authorList>
            <person name="Varghese N."/>
            <person name="Submissions S."/>
        </authorList>
    </citation>
    <scope>NUCLEOTIDE SEQUENCE [LARGE SCALE GENOMIC DNA]</scope>
    <source>
        <strain evidence="1 2">DSM 9789</strain>
    </source>
</reference>
<dbReference type="AlphaFoldDB" id="A0A8G2L838"/>
<dbReference type="EMBL" id="FWYE01000002">
    <property type="protein sequence ID" value="SMD30990.1"/>
    <property type="molecule type" value="Genomic_DNA"/>
</dbReference>
<evidence type="ECO:0000313" key="1">
    <source>
        <dbReference type="EMBL" id="SMD30990.1"/>
    </source>
</evidence>
<protein>
    <submittedName>
        <fullName evidence="1">Uncharacterized protein</fullName>
    </submittedName>
</protein>
<keyword evidence="2" id="KW-1185">Reference proteome</keyword>
<accession>A0A8G2L838</accession>
<proteinExistence type="predicted"/>
<gene>
    <name evidence="1" type="ORF">SAMN02745355_0908</name>
</gene>
<name>A0A8G2L838_PICTO</name>
<organism evidence="1 2">
    <name type="scientific">Picrophilus torridus (strain ATCC 700027 / DSM 9790 / JCM 10055 / NBRC 100828 / KAW 2/3)</name>
    <dbReference type="NCBI Taxonomy" id="1122961"/>
    <lineage>
        <taxon>Archaea</taxon>
        <taxon>Methanobacteriati</taxon>
        <taxon>Thermoplasmatota</taxon>
        <taxon>Thermoplasmata</taxon>
        <taxon>Thermoplasmatales</taxon>
        <taxon>Picrophilaceae</taxon>
        <taxon>Picrophilus</taxon>
    </lineage>
</organism>
<dbReference type="Proteomes" id="UP000192315">
    <property type="component" value="Unassembled WGS sequence"/>
</dbReference>